<dbReference type="PANTHER" id="PTHR45023">
    <property type="match status" value="1"/>
</dbReference>
<keyword evidence="3" id="KW-1185">Reference proteome</keyword>
<protein>
    <submittedName>
        <fullName evidence="2">Glutathione S-transferase T3-like</fullName>
    </submittedName>
</protein>
<dbReference type="EMBL" id="JBEAFC010000007">
    <property type="protein sequence ID" value="KAL1551325.1"/>
    <property type="molecule type" value="Genomic_DNA"/>
</dbReference>
<name>A0ABD1H4H5_SALDI</name>
<dbReference type="AlphaFoldDB" id="A0ABD1H4H5"/>
<evidence type="ECO:0000256" key="1">
    <source>
        <dbReference type="SAM" id="MobiDB-lite"/>
    </source>
</evidence>
<feature type="region of interest" description="Disordered" evidence="1">
    <location>
        <begin position="221"/>
        <end position="276"/>
    </location>
</feature>
<dbReference type="PANTHER" id="PTHR45023:SF4">
    <property type="entry name" value="GLYCINE-RICH PROTEIN-RELATED"/>
    <property type="match status" value="1"/>
</dbReference>
<gene>
    <name evidence="2" type="ORF">AAHA92_19184</name>
</gene>
<feature type="region of interest" description="Disordered" evidence="1">
    <location>
        <begin position="1"/>
        <end position="79"/>
    </location>
</feature>
<proteinExistence type="predicted"/>
<evidence type="ECO:0000313" key="2">
    <source>
        <dbReference type="EMBL" id="KAL1551325.1"/>
    </source>
</evidence>
<feature type="compositionally biased region" description="Basic residues" evidence="1">
    <location>
        <begin position="267"/>
        <end position="276"/>
    </location>
</feature>
<comment type="caution">
    <text evidence="2">The sequence shown here is derived from an EMBL/GenBank/DDBJ whole genome shotgun (WGS) entry which is preliminary data.</text>
</comment>
<accession>A0ABD1H4H5</accession>
<feature type="compositionally biased region" description="Polar residues" evidence="1">
    <location>
        <begin position="231"/>
        <end position="240"/>
    </location>
</feature>
<feature type="compositionally biased region" description="Low complexity" evidence="1">
    <location>
        <begin position="58"/>
        <end position="74"/>
    </location>
</feature>
<sequence>MSDNQGDKAKPPLMNQYQPKTEKNEYGEMDMANFQKKKEVEKGLIPYDPSTLPSFEMPSQPAQSSSPFQDSSSPHGLDNVHLFGEVDVPMRDVRTSYTAEETLRIFQAYVDITEDPTVANRLKARTFWEKVAERYNEVRPVGAPQRTSRMLRAHFDRANPEIKKFCIIYSSLESQGRSDANELDILTEAMTTYQEENKKPFKHVKTWEKVRHCKKWAGSGEAEPKRAKCNSGGQFFSNGEANPVPSDGGGGESFDVEPSSPVIGQKTGKRKAKTKGKAMATSSAAADDMKGFQAALENFSEAILLSLYYKAYNKNTSQMNEEKLQMHLRFLKSLESKLGFS</sequence>
<evidence type="ECO:0000313" key="3">
    <source>
        <dbReference type="Proteomes" id="UP001567538"/>
    </source>
</evidence>
<feature type="compositionally biased region" description="Basic and acidic residues" evidence="1">
    <location>
        <begin position="1"/>
        <end position="10"/>
    </location>
</feature>
<organism evidence="2 3">
    <name type="scientific">Salvia divinorum</name>
    <name type="common">Maria pastora</name>
    <name type="synonym">Diviner's sage</name>
    <dbReference type="NCBI Taxonomy" id="28513"/>
    <lineage>
        <taxon>Eukaryota</taxon>
        <taxon>Viridiplantae</taxon>
        <taxon>Streptophyta</taxon>
        <taxon>Embryophyta</taxon>
        <taxon>Tracheophyta</taxon>
        <taxon>Spermatophyta</taxon>
        <taxon>Magnoliopsida</taxon>
        <taxon>eudicotyledons</taxon>
        <taxon>Gunneridae</taxon>
        <taxon>Pentapetalae</taxon>
        <taxon>asterids</taxon>
        <taxon>lamiids</taxon>
        <taxon>Lamiales</taxon>
        <taxon>Lamiaceae</taxon>
        <taxon>Nepetoideae</taxon>
        <taxon>Mentheae</taxon>
        <taxon>Salviinae</taxon>
        <taxon>Salvia</taxon>
        <taxon>Salvia subgen. Calosphace</taxon>
    </lineage>
</organism>
<reference evidence="2 3" key="1">
    <citation type="submission" date="2024-06" db="EMBL/GenBank/DDBJ databases">
        <title>A chromosome level genome sequence of Diviner's sage (Salvia divinorum).</title>
        <authorList>
            <person name="Ford S.A."/>
            <person name="Ro D.-K."/>
            <person name="Ness R.W."/>
            <person name="Phillips M.A."/>
        </authorList>
    </citation>
    <scope>NUCLEOTIDE SEQUENCE [LARGE SCALE GENOMIC DNA]</scope>
    <source>
        <strain evidence="2">SAF-2024a</strain>
        <tissue evidence="2">Leaf</tissue>
    </source>
</reference>
<dbReference type="Proteomes" id="UP001567538">
    <property type="component" value="Unassembled WGS sequence"/>
</dbReference>